<gene>
    <name evidence="2" type="ORF">ACU52_01635</name>
</gene>
<evidence type="ECO:0000256" key="1">
    <source>
        <dbReference type="SAM" id="Phobius"/>
    </source>
</evidence>
<evidence type="ECO:0000313" key="3">
    <source>
        <dbReference type="Proteomes" id="UP000036951"/>
    </source>
</evidence>
<reference evidence="2 3" key="1">
    <citation type="submission" date="2015-06" db="EMBL/GenBank/DDBJ databases">
        <title>Prevotella sp. 109, sp. nov., a novel member of the family Prevotellaceae isolated from human faeces.</title>
        <authorList>
            <person name="Shkoporov A.N."/>
            <person name="Chaplin A.V."/>
            <person name="Kafarskaia L.I."/>
            <person name="Efimov B.A."/>
        </authorList>
    </citation>
    <scope>NUCLEOTIDE SEQUENCE [LARGE SCALE GENOMIC DNA]</scope>
    <source>
        <strain evidence="2 3">109</strain>
    </source>
</reference>
<keyword evidence="1" id="KW-0812">Transmembrane</keyword>
<keyword evidence="1" id="KW-1133">Transmembrane helix</keyword>
<keyword evidence="1" id="KW-0472">Membrane</keyword>
<organism evidence="2 3">
    <name type="scientific">Xylanibacter rarus</name>
    <dbReference type="NCBI Taxonomy" id="1676614"/>
    <lineage>
        <taxon>Bacteria</taxon>
        <taxon>Pseudomonadati</taxon>
        <taxon>Bacteroidota</taxon>
        <taxon>Bacteroidia</taxon>
        <taxon>Bacteroidales</taxon>
        <taxon>Prevotellaceae</taxon>
        <taxon>Xylanibacter</taxon>
    </lineage>
</organism>
<name>A0A8E1URR2_9BACT</name>
<comment type="caution">
    <text evidence="2">The sequence shown here is derived from an EMBL/GenBank/DDBJ whole genome shotgun (WGS) entry which is preliminary data.</text>
</comment>
<dbReference type="EMBL" id="LFQU01000001">
    <property type="protein sequence ID" value="KOO69861.1"/>
    <property type="molecule type" value="Genomic_DNA"/>
</dbReference>
<dbReference type="AlphaFoldDB" id="A0A8E1URR2"/>
<sequence length="63" mass="7362">MQLIGQTFCLGAKRLRHHWANGILASLFMSYDDFVGYIVLSEYFQIKNLFICIIIAYFAVKLR</sequence>
<proteinExistence type="predicted"/>
<evidence type="ECO:0000313" key="2">
    <source>
        <dbReference type="EMBL" id="KOO69861.1"/>
    </source>
</evidence>
<protein>
    <submittedName>
        <fullName evidence="2">Uncharacterized protein</fullName>
    </submittedName>
</protein>
<feature type="transmembrane region" description="Helical" evidence="1">
    <location>
        <begin position="34"/>
        <end position="60"/>
    </location>
</feature>
<accession>A0A8E1URR2</accession>
<keyword evidence="3" id="KW-1185">Reference proteome</keyword>
<dbReference type="Proteomes" id="UP000036951">
    <property type="component" value="Unassembled WGS sequence"/>
</dbReference>